<dbReference type="EC" id="2.3.2.27" evidence="2"/>
<evidence type="ECO:0000256" key="2">
    <source>
        <dbReference type="ARBA" id="ARBA00012483"/>
    </source>
</evidence>
<keyword evidence="3" id="KW-0479">Metal-binding</keyword>
<comment type="similarity">
    <text evidence="6">Belongs to the RING-type zinc finger family. ATL subfamily.</text>
</comment>
<evidence type="ECO:0000256" key="7">
    <source>
        <dbReference type="PROSITE-ProRule" id="PRU00175"/>
    </source>
</evidence>
<evidence type="ECO:0000259" key="9">
    <source>
        <dbReference type="PROSITE" id="PS50089"/>
    </source>
</evidence>
<dbReference type="GO" id="GO:0061630">
    <property type="term" value="F:ubiquitin protein ligase activity"/>
    <property type="evidence" value="ECO:0007669"/>
    <property type="project" value="UniProtKB-EC"/>
</dbReference>
<evidence type="ECO:0000256" key="5">
    <source>
        <dbReference type="ARBA" id="ARBA00022833"/>
    </source>
</evidence>
<comment type="caution">
    <text evidence="10">The sequence shown here is derived from an EMBL/GenBank/DDBJ whole genome shotgun (WGS) entry which is preliminary data.</text>
</comment>
<dbReference type="PANTHER" id="PTHR14155:SF627">
    <property type="entry name" value="OS06G0192800 PROTEIN"/>
    <property type="match status" value="1"/>
</dbReference>
<name>A0A8T2R8G6_CERRI</name>
<evidence type="ECO:0000256" key="1">
    <source>
        <dbReference type="ARBA" id="ARBA00000900"/>
    </source>
</evidence>
<gene>
    <name evidence="10" type="ORF">KP509_29G079200</name>
</gene>
<evidence type="ECO:0000256" key="6">
    <source>
        <dbReference type="ARBA" id="ARBA00024209"/>
    </source>
</evidence>
<reference evidence="10" key="1">
    <citation type="submission" date="2021-08" db="EMBL/GenBank/DDBJ databases">
        <title>WGS assembly of Ceratopteris richardii.</title>
        <authorList>
            <person name="Marchant D.B."/>
            <person name="Chen G."/>
            <person name="Jenkins J."/>
            <person name="Shu S."/>
            <person name="Leebens-Mack J."/>
            <person name="Grimwood J."/>
            <person name="Schmutz J."/>
            <person name="Soltis P."/>
            <person name="Soltis D."/>
            <person name="Chen Z.-H."/>
        </authorList>
    </citation>
    <scope>NUCLEOTIDE SEQUENCE</scope>
    <source>
        <strain evidence="10">Whitten #5841</strain>
        <tissue evidence="10">Leaf</tissue>
    </source>
</reference>
<evidence type="ECO:0000313" key="11">
    <source>
        <dbReference type="Proteomes" id="UP000825935"/>
    </source>
</evidence>
<dbReference type="EMBL" id="CM035434">
    <property type="protein sequence ID" value="KAH7292649.1"/>
    <property type="molecule type" value="Genomic_DNA"/>
</dbReference>
<dbReference type="PROSITE" id="PS50089">
    <property type="entry name" value="ZF_RING_2"/>
    <property type="match status" value="1"/>
</dbReference>
<dbReference type="OrthoDB" id="8062037at2759"/>
<dbReference type="CDD" id="cd16461">
    <property type="entry name" value="RING-H2_EL5-like"/>
    <property type="match status" value="1"/>
</dbReference>
<dbReference type="GO" id="GO:0008270">
    <property type="term" value="F:zinc ion binding"/>
    <property type="evidence" value="ECO:0007669"/>
    <property type="project" value="UniProtKB-KW"/>
</dbReference>
<keyword evidence="11" id="KW-1185">Reference proteome</keyword>
<keyword evidence="8" id="KW-0472">Membrane</keyword>
<evidence type="ECO:0000256" key="8">
    <source>
        <dbReference type="SAM" id="Phobius"/>
    </source>
</evidence>
<sequence>MGTWEGMHSQQLRPEIKNSVRMSTFISAGHRRLMLLHSPPPVAAPSSGSDVSRLPLHISHPIFTFHGHFMVVLIVLILITYIFMAIVSFRRRFSMRSGGNVGALIVTSHSSQGLDPEAIDKLPIAVFYRSENVSVGAIDSKGLDSIKGDPSQASKDENNAGPVVHHSREWKCLSECAICLSDFKEQECIRMLPKCQHCFHKECIQSWLGSHSTCPLCRSNLLSLPKAVSLSSDTTSSSHGS</sequence>
<dbReference type="SMART" id="SM00184">
    <property type="entry name" value="RING"/>
    <property type="match status" value="1"/>
</dbReference>
<keyword evidence="8" id="KW-0812">Transmembrane</keyword>
<dbReference type="InterPro" id="IPR001841">
    <property type="entry name" value="Znf_RING"/>
</dbReference>
<keyword evidence="8" id="KW-1133">Transmembrane helix</keyword>
<feature type="domain" description="RING-type" evidence="9">
    <location>
        <begin position="176"/>
        <end position="218"/>
    </location>
</feature>
<comment type="catalytic activity">
    <reaction evidence="1">
        <text>S-ubiquitinyl-[E2 ubiquitin-conjugating enzyme]-L-cysteine + [acceptor protein]-L-lysine = [E2 ubiquitin-conjugating enzyme]-L-cysteine + N(6)-ubiquitinyl-[acceptor protein]-L-lysine.</text>
        <dbReference type="EC" id="2.3.2.27"/>
    </reaction>
</comment>
<dbReference type="Proteomes" id="UP000825935">
    <property type="component" value="Chromosome 29"/>
</dbReference>
<evidence type="ECO:0000256" key="4">
    <source>
        <dbReference type="ARBA" id="ARBA00022771"/>
    </source>
</evidence>
<protein>
    <recommendedName>
        <fullName evidence="2">RING-type E3 ubiquitin transferase</fullName>
        <ecNumber evidence="2">2.3.2.27</ecNumber>
    </recommendedName>
</protein>
<dbReference type="SUPFAM" id="SSF57850">
    <property type="entry name" value="RING/U-box"/>
    <property type="match status" value="1"/>
</dbReference>
<dbReference type="Pfam" id="PF13639">
    <property type="entry name" value="zf-RING_2"/>
    <property type="match status" value="1"/>
</dbReference>
<evidence type="ECO:0000256" key="3">
    <source>
        <dbReference type="ARBA" id="ARBA00022723"/>
    </source>
</evidence>
<feature type="transmembrane region" description="Helical" evidence="8">
    <location>
        <begin position="65"/>
        <end position="87"/>
    </location>
</feature>
<dbReference type="AlphaFoldDB" id="A0A8T2R8G6"/>
<organism evidence="10 11">
    <name type="scientific">Ceratopteris richardii</name>
    <name type="common">Triangle waterfern</name>
    <dbReference type="NCBI Taxonomy" id="49495"/>
    <lineage>
        <taxon>Eukaryota</taxon>
        <taxon>Viridiplantae</taxon>
        <taxon>Streptophyta</taxon>
        <taxon>Embryophyta</taxon>
        <taxon>Tracheophyta</taxon>
        <taxon>Polypodiopsida</taxon>
        <taxon>Polypodiidae</taxon>
        <taxon>Polypodiales</taxon>
        <taxon>Pteridineae</taxon>
        <taxon>Pteridaceae</taxon>
        <taxon>Parkerioideae</taxon>
        <taxon>Ceratopteris</taxon>
    </lineage>
</organism>
<keyword evidence="5" id="KW-0862">Zinc</keyword>
<dbReference type="PANTHER" id="PTHR14155">
    <property type="entry name" value="RING FINGER DOMAIN-CONTAINING"/>
    <property type="match status" value="1"/>
</dbReference>
<accession>A0A8T2R8G6</accession>
<dbReference type="InterPro" id="IPR013083">
    <property type="entry name" value="Znf_RING/FYVE/PHD"/>
</dbReference>
<proteinExistence type="inferred from homology"/>
<keyword evidence="4 7" id="KW-0863">Zinc-finger</keyword>
<evidence type="ECO:0000313" key="10">
    <source>
        <dbReference type="EMBL" id="KAH7292649.1"/>
    </source>
</evidence>
<dbReference type="InterPro" id="IPR053238">
    <property type="entry name" value="RING-H2_zinc_finger"/>
</dbReference>
<dbReference type="Gene3D" id="3.30.40.10">
    <property type="entry name" value="Zinc/RING finger domain, C3HC4 (zinc finger)"/>
    <property type="match status" value="1"/>
</dbReference>